<keyword evidence="3" id="KW-0520">NAD</keyword>
<dbReference type="GO" id="GO:0016616">
    <property type="term" value="F:oxidoreductase activity, acting on the CH-OH group of donors, NAD or NADP as acceptor"/>
    <property type="evidence" value="ECO:0007669"/>
    <property type="project" value="InterPro"/>
</dbReference>
<dbReference type="InterPro" id="IPR036291">
    <property type="entry name" value="NAD(P)-bd_dom_sf"/>
</dbReference>
<feature type="domain" description="D-isomer specific 2-hydroxyacid dehydrogenase NAD-binding" evidence="4">
    <location>
        <begin position="113"/>
        <end position="286"/>
    </location>
</feature>
<evidence type="ECO:0000259" key="4">
    <source>
        <dbReference type="Pfam" id="PF02826"/>
    </source>
</evidence>
<dbReference type="EC" id="1.1.1.-" evidence="5"/>
<comment type="similarity">
    <text evidence="1">Belongs to the D-isomer specific 2-hydroxyacid dehydrogenase family.</text>
</comment>
<dbReference type="RefSeq" id="WP_087862977.1">
    <property type="nucleotide sequence ID" value="NZ_LT859958.1"/>
</dbReference>
<proteinExistence type="inferred from homology"/>
<evidence type="ECO:0000313" key="5">
    <source>
        <dbReference type="EMBL" id="SMX55191.1"/>
    </source>
</evidence>
<keyword evidence="6" id="KW-1185">Reference proteome</keyword>
<dbReference type="Gene3D" id="3.40.50.720">
    <property type="entry name" value="NAD(P)-binding Rossmann-like Domain"/>
    <property type="match status" value="2"/>
</dbReference>
<evidence type="ECO:0000256" key="2">
    <source>
        <dbReference type="ARBA" id="ARBA00023002"/>
    </source>
</evidence>
<dbReference type="EMBL" id="LT859958">
    <property type="protein sequence ID" value="SMX55191.1"/>
    <property type="molecule type" value="Genomic_DNA"/>
</dbReference>
<dbReference type="AlphaFoldDB" id="A0A1Y6K678"/>
<name>A0A1Y6K678_9CHLR</name>
<dbReference type="PANTHER" id="PTHR42789">
    <property type="entry name" value="D-ISOMER SPECIFIC 2-HYDROXYACID DEHYDROGENASE FAMILY PROTEIN (AFU_ORTHOLOGUE AFUA_6G10090)"/>
    <property type="match status" value="1"/>
</dbReference>
<dbReference type="InterPro" id="IPR006140">
    <property type="entry name" value="D-isomer_DH_NAD-bd"/>
</dbReference>
<protein>
    <submittedName>
        <fullName evidence="5">Putative oxidoreductase</fullName>
        <ecNumber evidence="5">1.1.1.-</ecNumber>
    </submittedName>
</protein>
<dbReference type="GO" id="GO:0051287">
    <property type="term" value="F:NAD binding"/>
    <property type="evidence" value="ECO:0007669"/>
    <property type="project" value="InterPro"/>
</dbReference>
<evidence type="ECO:0000313" key="6">
    <source>
        <dbReference type="Proteomes" id="UP000195514"/>
    </source>
</evidence>
<accession>A0A1Y6K678</accession>
<dbReference type="Proteomes" id="UP000195514">
    <property type="component" value="Chromosome I"/>
</dbReference>
<evidence type="ECO:0000256" key="1">
    <source>
        <dbReference type="ARBA" id="ARBA00005854"/>
    </source>
</evidence>
<dbReference type="SUPFAM" id="SSF51735">
    <property type="entry name" value="NAD(P)-binding Rossmann-fold domains"/>
    <property type="match status" value="1"/>
</dbReference>
<reference evidence="6" key="1">
    <citation type="submission" date="2017-05" db="EMBL/GenBank/DDBJ databases">
        <authorList>
            <person name="Kirkegaard R."/>
            <person name="Mcilroy J S."/>
        </authorList>
    </citation>
    <scope>NUCLEOTIDE SEQUENCE [LARGE SCALE GENOMIC DNA]</scope>
</reference>
<evidence type="ECO:0000256" key="3">
    <source>
        <dbReference type="ARBA" id="ARBA00023027"/>
    </source>
</evidence>
<dbReference type="Pfam" id="PF02826">
    <property type="entry name" value="2-Hacid_dh_C"/>
    <property type="match status" value="1"/>
</dbReference>
<gene>
    <name evidence="5" type="ORF">CFX1CAM_2126</name>
</gene>
<keyword evidence="2 5" id="KW-0560">Oxidoreductase</keyword>
<dbReference type="PANTHER" id="PTHR42789:SF1">
    <property type="entry name" value="D-ISOMER SPECIFIC 2-HYDROXYACID DEHYDROGENASE FAMILY PROTEIN (AFU_ORTHOLOGUE AFUA_6G10090)"/>
    <property type="match status" value="1"/>
</dbReference>
<dbReference type="OrthoDB" id="9792971at2"/>
<organism evidence="5 6">
    <name type="scientific">Candidatus Brevifilum fermentans</name>
    <dbReference type="NCBI Taxonomy" id="1986204"/>
    <lineage>
        <taxon>Bacteria</taxon>
        <taxon>Bacillati</taxon>
        <taxon>Chloroflexota</taxon>
        <taxon>Anaerolineae</taxon>
        <taxon>Anaerolineales</taxon>
        <taxon>Anaerolineaceae</taxon>
        <taxon>Candidatus Brevifilum</taxon>
    </lineage>
</organism>
<dbReference type="KEGG" id="abat:CFX1CAM_2126"/>
<dbReference type="SUPFAM" id="SSF52283">
    <property type="entry name" value="Formate/glycerate dehydrogenase catalytic domain-like"/>
    <property type="match status" value="1"/>
</dbReference>
<sequence>MKTVLISAPYMLPEMKRFRPVLEAFDLDLITPTVHERLSEEEILVHAGAFDGVICGDDRFTRRVIEACLPRLKVISKWGTGIDSIDRAAANELGVAVCNTPNAFTVPVSESVIGYMLVFSRHLTRLDAEVKSGAWEKIVGRTLAESTMGVVGVGHVGKAVIRRARGFGMKILGNDIIEIEPDFLLEYGVEMTDLDDLLSRADYISINCDLNPSSYHLINAETLSLCKPEAVIINTARGPIVEESALISALQRNALRGAALDVFEIEPLPSDSPLRHMEQVMLAPHNSNSSPLFWERVHWNTIRNLLEGLAIDAGRLDAFKEKYGA</sequence>
<dbReference type="InterPro" id="IPR050857">
    <property type="entry name" value="D-2-hydroxyacid_DH"/>
</dbReference>